<keyword evidence="9 10" id="KW-0998">Cell outer membrane</keyword>
<dbReference type="NCBIfam" id="TIGR04056">
    <property type="entry name" value="OMP_RagA_SusC"/>
    <property type="match status" value="1"/>
</dbReference>
<protein>
    <submittedName>
        <fullName evidence="13">TonB-dependent receptor</fullName>
    </submittedName>
</protein>
<dbReference type="Pfam" id="PF07660">
    <property type="entry name" value="STN"/>
    <property type="match status" value="1"/>
</dbReference>
<keyword evidence="6" id="KW-0408">Iron</keyword>
<evidence type="ECO:0000313" key="13">
    <source>
        <dbReference type="EMBL" id="MFD2590694.1"/>
    </source>
</evidence>
<reference evidence="14" key="1">
    <citation type="journal article" date="2019" name="Int. J. Syst. Evol. Microbiol.">
        <title>The Global Catalogue of Microorganisms (GCM) 10K type strain sequencing project: providing services to taxonomists for standard genome sequencing and annotation.</title>
        <authorList>
            <consortium name="The Broad Institute Genomics Platform"/>
            <consortium name="The Broad Institute Genome Sequencing Center for Infectious Disease"/>
            <person name="Wu L."/>
            <person name="Ma J."/>
        </authorList>
    </citation>
    <scope>NUCLEOTIDE SEQUENCE [LARGE SCALE GENOMIC DNA]</scope>
    <source>
        <strain evidence="14">KCTC 42423</strain>
    </source>
</reference>
<dbReference type="RefSeq" id="WP_378257257.1">
    <property type="nucleotide sequence ID" value="NZ_JBHSJV010000001.1"/>
</dbReference>
<dbReference type="Pfam" id="PF00593">
    <property type="entry name" value="TonB_dep_Rec_b-barrel"/>
    <property type="match status" value="1"/>
</dbReference>
<dbReference type="Gene3D" id="2.170.130.10">
    <property type="entry name" value="TonB-dependent receptor, plug domain"/>
    <property type="match status" value="1"/>
</dbReference>
<dbReference type="SUPFAM" id="SSF49464">
    <property type="entry name" value="Carboxypeptidase regulatory domain-like"/>
    <property type="match status" value="1"/>
</dbReference>
<keyword evidence="5 10" id="KW-0812">Transmembrane</keyword>
<feature type="domain" description="Secretin/TonB short N-terminal" evidence="12">
    <location>
        <begin position="69"/>
        <end position="120"/>
    </location>
</feature>
<dbReference type="SMART" id="SM00965">
    <property type="entry name" value="STN"/>
    <property type="match status" value="1"/>
</dbReference>
<dbReference type="PROSITE" id="PS52016">
    <property type="entry name" value="TONB_DEPENDENT_REC_3"/>
    <property type="match status" value="1"/>
</dbReference>
<evidence type="ECO:0000256" key="1">
    <source>
        <dbReference type="ARBA" id="ARBA00004571"/>
    </source>
</evidence>
<evidence type="ECO:0000256" key="6">
    <source>
        <dbReference type="ARBA" id="ARBA00023004"/>
    </source>
</evidence>
<evidence type="ECO:0000256" key="11">
    <source>
        <dbReference type="RuleBase" id="RU003357"/>
    </source>
</evidence>
<dbReference type="Gene3D" id="2.60.40.1120">
    <property type="entry name" value="Carboxypeptidase-like, regulatory domain"/>
    <property type="match status" value="1"/>
</dbReference>
<keyword evidence="14" id="KW-1185">Reference proteome</keyword>
<dbReference type="SUPFAM" id="SSF56935">
    <property type="entry name" value="Porins"/>
    <property type="match status" value="1"/>
</dbReference>
<dbReference type="InterPro" id="IPR036942">
    <property type="entry name" value="Beta-barrel_TonB_sf"/>
</dbReference>
<evidence type="ECO:0000256" key="7">
    <source>
        <dbReference type="ARBA" id="ARBA00023077"/>
    </source>
</evidence>
<evidence type="ECO:0000256" key="8">
    <source>
        <dbReference type="ARBA" id="ARBA00023136"/>
    </source>
</evidence>
<evidence type="ECO:0000256" key="9">
    <source>
        <dbReference type="ARBA" id="ARBA00023237"/>
    </source>
</evidence>
<dbReference type="InterPro" id="IPR012910">
    <property type="entry name" value="Plug_dom"/>
</dbReference>
<dbReference type="InterPro" id="IPR039426">
    <property type="entry name" value="TonB-dep_rcpt-like"/>
</dbReference>
<dbReference type="Proteomes" id="UP001597459">
    <property type="component" value="Unassembled WGS sequence"/>
</dbReference>
<comment type="subcellular location">
    <subcellularLocation>
        <location evidence="1 10">Cell outer membrane</location>
        <topology evidence="1 10">Multi-pass membrane protein</topology>
    </subcellularLocation>
</comment>
<evidence type="ECO:0000313" key="14">
    <source>
        <dbReference type="Proteomes" id="UP001597459"/>
    </source>
</evidence>
<evidence type="ECO:0000256" key="10">
    <source>
        <dbReference type="PROSITE-ProRule" id="PRU01360"/>
    </source>
</evidence>
<keyword evidence="13" id="KW-0675">Receptor</keyword>
<evidence type="ECO:0000259" key="12">
    <source>
        <dbReference type="SMART" id="SM00965"/>
    </source>
</evidence>
<gene>
    <name evidence="13" type="ORF">ACFSTE_07595</name>
</gene>
<dbReference type="InterPro" id="IPR008969">
    <property type="entry name" value="CarboxyPept-like_regulatory"/>
</dbReference>
<keyword evidence="4" id="KW-0410">Iron transport</keyword>
<dbReference type="InterPro" id="IPR023996">
    <property type="entry name" value="TonB-dep_OMP_SusC/RagA"/>
</dbReference>
<dbReference type="InterPro" id="IPR011662">
    <property type="entry name" value="Secretin/TonB_short_N"/>
</dbReference>
<keyword evidence="4" id="KW-0406">Ion transport</keyword>
<comment type="caution">
    <text evidence="13">The sequence shown here is derived from an EMBL/GenBank/DDBJ whole genome shotgun (WGS) entry which is preliminary data.</text>
</comment>
<name>A0ABW5N932_9FLAO</name>
<dbReference type="InterPro" id="IPR037066">
    <property type="entry name" value="Plug_dom_sf"/>
</dbReference>
<dbReference type="EMBL" id="JBHULX010000004">
    <property type="protein sequence ID" value="MFD2590694.1"/>
    <property type="molecule type" value="Genomic_DNA"/>
</dbReference>
<accession>A0ABW5N932</accession>
<dbReference type="Pfam" id="PF13715">
    <property type="entry name" value="CarbopepD_reg_2"/>
    <property type="match status" value="1"/>
</dbReference>
<sequence length="1155" mass="127035">MKKLDLDRFFYRILLSNFDLKMKLTTLLLIISLFQIKANTYSQDKRISLKMSNVKLETILTKIESISAYSFLYNHKKIDVNKVLSVHAKNQKISNVLKKLFSGTDIYMVYRKHQIILKKKPSIPSKQVKKEPKAEEPQEHILEGSVYDQNGVPLPGANIIEKGTTNGTQTDFDGNFTIILKHPNPILHISYLGFISKEVNITDQTQLKITLQEDSDKLDEVVVVGYGTQSKRRVTGSISSIDVIETEKAGFLATDDVLQGRVPGVQIASTSGTPGGQQRINIRGIGSLQGNNLPLIVIDGIPINNTDPSSLNDQVFGTVNSQSPLALLNPNDIESIDILKDAASTSIYGSRGTNGVIIISTKKGKQGKAKVNFSTYAGIQHAPQKIHTANTALWLEVNNEARNNFNTDQGLTSGDSGFLSPLSNPLSPGQTEYDWTAGITNSSALIQDHNLSIHGGNDKTRFYTSLGYFNQEGWFKKSEFGRYSTKLTIEHKFNAKAKFGANIIGNHSINNRVASHEGGLRLLVRSLEQRPADQPYHPDGSYNIGGSATLTRHNGVQVINEQDSKYKTYRGIVTVFGEFKPFEGFSYTPSFNLDYGTYHDNTYRSPLHPRGRNVNGQVFDSRNILTNILVENLFNYHKNWEDLELKATVAHSFQKQVIESSLIDARNFPSPSFTAISSAATQFAFGAKSENALDSYLGRVSFTFKDRYLLDTSFRRDGSSRFADGKRYGNFPSVSTGWILSNEPFLEENSWVSFLKLRASYGVTGSTSSIGNYNSLALVSGGADYLGNSGLTANQLANPNLTWEQARSTNIGLNLHLFDSRIKVTMDYYTRDTDDLLYDRPVHGTSGFTTFSENIGSMTNEGFELGINTSIINTDSFSWNLDFNISTAKNELTSLLSEKPIPLGYNVLKTGEAIGSIYLLKQIGIYQSDSDVPSSLAANGVRAGDVIYEDINNDGLINASDRQIVGNAFPDAFGGINNSFKYKNIDLSIFSSFSIGNDIYAAWRSGGFLAGGAAGSIRVGGGVDGLGFSQFGMLRSTAQNRWTGPGTSNTTPRAIASGTGAAFHNNQASSRWVEDGSFFRIKNITLGYSLPDTLIKKLSVDNFRIYTTGTNLFTFTKYSGYDPEASDSSDPRTFGADFLTAPPLRTVILGLTINF</sequence>
<dbReference type="Pfam" id="PF07715">
    <property type="entry name" value="Plug"/>
    <property type="match status" value="1"/>
</dbReference>
<evidence type="ECO:0000256" key="3">
    <source>
        <dbReference type="ARBA" id="ARBA00022452"/>
    </source>
</evidence>
<proteinExistence type="inferred from homology"/>
<comment type="similarity">
    <text evidence="10 11">Belongs to the TonB-dependent receptor family.</text>
</comment>
<keyword evidence="8 10" id="KW-0472">Membrane</keyword>
<keyword evidence="2 10" id="KW-0813">Transport</keyword>
<evidence type="ECO:0000256" key="2">
    <source>
        <dbReference type="ARBA" id="ARBA00022448"/>
    </source>
</evidence>
<dbReference type="Gene3D" id="2.40.170.20">
    <property type="entry name" value="TonB-dependent receptor, beta-barrel domain"/>
    <property type="match status" value="1"/>
</dbReference>
<organism evidence="13 14">
    <name type="scientific">Aquimarina hainanensis</name>
    <dbReference type="NCBI Taxonomy" id="1578017"/>
    <lineage>
        <taxon>Bacteria</taxon>
        <taxon>Pseudomonadati</taxon>
        <taxon>Bacteroidota</taxon>
        <taxon>Flavobacteriia</taxon>
        <taxon>Flavobacteriales</taxon>
        <taxon>Flavobacteriaceae</taxon>
        <taxon>Aquimarina</taxon>
    </lineage>
</organism>
<dbReference type="InterPro" id="IPR023997">
    <property type="entry name" value="TonB-dep_OMP_SusC/RagA_CS"/>
</dbReference>
<evidence type="ECO:0000256" key="4">
    <source>
        <dbReference type="ARBA" id="ARBA00022496"/>
    </source>
</evidence>
<dbReference type="NCBIfam" id="TIGR04057">
    <property type="entry name" value="SusC_RagA_signa"/>
    <property type="match status" value="1"/>
</dbReference>
<dbReference type="InterPro" id="IPR000531">
    <property type="entry name" value="Beta-barrel_TonB"/>
</dbReference>
<keyword evidence="3 10" id="KW-1134">Transmembrane beta strand</keyword>
<keyword evidence="7 11" id="KW-0798">TonB box</keyword>
<evidence type="ECO:0000256" key="5">
    <source>
        <dbReference type="ARBA" id="ARBA00022692"/>
    </source>
</evidence>